<sequence>MTDTTCALNSMSEAPNILQWLVALFDTFWEKLSDRMSQPVPEIKPPPHLLRRTQRRPYRLRRWRPFRNTS</sequence>
<proteinExistence type="predicted"/>
<evidence type="ECO:0000313" key="2">
    <source>
        <dbReference type="Proteomes" id="UP001295444"/>
    </source>
</evidence>
<dbReference type="Proteomes" id="UP001295444">
    <property type="component" value="Chromosome 02"/>
</dbReference>
<organism evidence="1 2">
    <name type="scientific">Pelobates cultripes</name>
    <name type="common">Western spadefoot toad</name>
    <dbReference type="NCBI Taxonomy" id="61616"/>
    <lineage>
        <taxon>Eukaryota</taxon>
        <taxon>Metazoa</taxon>
        <taxon>Chordata</taxon>
        <taxon>Craniata</taxon>
        <taxon>Vertebrata</taxon>
        <taxon>Euteleostomi</taxon>
        <taxon>Amphibia</taxon>
        <taxon>Batrachia</taxon>
        <taxon>Anura</taxon>
        <taxon>Pelobatoidea</taxon>
        <taxon>Pelobatidae</taxon>
        <taxon>Pelobates</taxon>
    </lineage>
</organism>
<keyword evidence="2" id="KW-1185">Reference proteome</keyword>
<name>A0AAD1RDG4_PELCU</name>
<accession>A0AAD1RDG4</accession>
<dbReference type="EMBL" id="OW240913">
    <property type="protein sequence ID" value="CAH2248982.1"/>
    <property type="molecule type" value="Genomic_DNA"/>
</dbReference>
<reference evidence="1" key="1">
    <citation type="submission" date="2022-03" db="EMBL/GenBank/DDBJ databases">
        <authorList>
            <person name="Alioto T."/>
            <person name="Alioto T."/>
            <person name="Gomez Garrido J."/>
        </authorList>
    </citation>
    <scope>NUCLEOTIDE SEQUENCE</scope>
</reference>
<gene>
    <name evidence="1" type="ORF">PECUL_23A034648</name>
</gene>
<evidence type="ECO:0000313" key="1">
    <source>
        <dbReference type="EMBL" id="CAH2248982.1"/>
    </source>
</evidence>
<protein>
    <submittedName>
        <fullName evidence="1">Uncharacterized protein</fullName>
    </submittedName>
</protein>
<dbReference type="AlphaFoldDB" id="A0AAD1RDG4"/>